<proteinExistence type="predicted"/>
<protein>
    <recommendedName>
        <fullName evidence="2">Copper resistance protein D domain-containing protein</fullName>
    </recommendedName>
</protein>
<feature type="transmembrane region" description="Helical" evidence="1">
    <location>
        <begin position="80"/>
        <end position="101"/>
    </location>
</feature>
<sequence>MTLALALHALAAVVWVGGMAFAYWFVRPAAGVLEGPDRQRLWRGIFARFFPLVWLSILILLASGYHMLFAGYGGFAGAGLHIHVMQGLGILMVLIFAHVYFAPWRRFRQAVDAGERETGARNLEQIRRFVGINLGLGLVLVAIASSGRYWP</sequence>
<dbReference type="InterPro" id="IPR008457">
    <property type="entry name" value="Cu-R_CopD_dom"/>
</dbReference>
<dbReference type="Proteomes" id="UP000253941">
    <property type="component" value="Unassembled WGS sequence"/>
</dbReference>
<feature type="domain" description="Copper resistance protein D" evidence="2">
    <location>
        <begin position="45"/>
        <end position="145"/>
    </location>
</feature>
<evidence type="ECO:0000313" key="4">
    <source>
        <dbReference type="Proteomes" id="UP000253941"/>
    </source>
</evidence>
<dbReference type="EMBL" id="QPMH01000009">
    <property type="protein sequence ID" value="RDD61833.1"/>
    <property type="molecule type" value="Genomic_DNA"/>
</dbReference>
<dbReference type="Pfam" id="PF05425">
    <property type="entry name" value="CopD"/>
    <property type="match status" value="1"/>
</dbReference>
<accession>A0A369T945</accession>
<keyword evidence="1" id="KW-1133">Transmembrane helix</keyword>
<feature type="transmembrane region" description="Helical" evidence="1">
    <location>
        <begin position="129"/>
        <end position="150"/>
    </location>
</feature>
<name>A0A369T945_9PROT</name>
<evidence type="ECO:0000313" key="3">
    <source>
        <dbReference type="EMBL" id="RDD61833.1"/>
    </source>
</evidence>
<evidence type="ECO:0000259" key="2">
    <source>
        <dbReference type="Pfam" id="PF05425"/>
    </source>
</evidence>
<feature type="transmembrane region" description="Helical" evidence="1">
    <location>
        <begin position="6"/>
        <end position="26"/>
    </location>
</feature>
<keyword evidence="4" id="KW-1185">Reference proteome</keyword>
<reference evidence="3 4" key="1">
    <citation type="submission" date="2018-07" db="EMBL/GenBank/DDBJ databases">
        <title>Venubactetium sediminum gen. nov., sp. nov., isolated from a marine solar saltern.</title>
        <authorList>
            <person name="Wang S."/>
        </authorList>
    </citation>
    <scope>NUCLEOTIDE SEQUENCE [LARGE SCALE GENOMIC DNA]</scope>
    <source>
        <strain evidence="3 4">WD2A32</strain>
    </source>
</reference>
<dbReference type="GO" id="GO:0016020">
    <property type="term" value="C:membrane"/>
    <property type="evidence" value="ECO:0007669"/>
    <property type="project" value="InterPro"/>
</dbReference>
<organism evidence="3 4">
    <name type="scientific">Ferruginivarius sediminum</name>
    <dbReference type="NCBI Taxonomy" id="2661937"/>
    <lineage>
        <taxon>Bacteria</taxon>
        <taxon>Pseudomonadati</taxon>
        <taxon>Pseudomonadota</taxon>
        <taxon>Alphaproteobacteria</taxon>
        <taxon>Rhodospirillales</taxon>
        <taxon>Rhodospirillaceae</taxon>
        <taxon>Ferruginivarius</taxon>
    </lineage>
</organism>
<keyword evidence="1" id="KW-0472">Membrane</keyword>
<dbReference type="AlphaFoldDB" id="A0A369T945"/>
<keyword evidence="1" id="KW-0812">Transmembrane</keyword>
<comment type="caution">
    <text evidence="3">The sequence shown here is derived from an EMBL/GenBank/DDBJ whole genome shotgun (WGS) entry which is preliminary data.</text>
</comment>
<feature type="transmembrane region" description="Helical" evidence="1">
    <location>
        <begin position="46"/>
        <end position="68"/>
    </location>
</feature>
<evidence type="ECO:0000256" key="1">
    <source>
        <dbReference type="SAM" id="Phobius"/>
    </source>
</evidence>
<gene>
    <name evidence="3" type="ORF">DRB17_11420</name>
</gene>